<sequence>MSDMLDSLTGLLVIILALGGPVFVVGLVLRFKLRKQRSRQEFAIRMLEQGHTPDLELLDRKDDWSDFRWGAILSALGVALLAVGAVEADKDFLAGAFIPLLIGLGFLLTFYVRRNSQGKKTDIVRTD</sequence>
<feature type="transmembrane region" description="Helical" evidence="1">
    <location>
        <begin position="92"/>
        <end position="112"/>
    </location>
</feature>
<feature type="domain" description="DUF6249" evidence="2">
    <location>
        <begin position="12"/>
        <end position="113"/>
    </location>
</feature>
<dbReference type="Pfam" id="PF19762">
    <property type="entry name" value="DUF6249"/>
    <property type="match status" value="1"/>
</dbReference>
<keyword evidence="1" id="KW-0472">Membrane</keyword>
<dbReference type="Proteomes" id="UP000295645">
    <property type="component" value="Unassembled WGS sequence"/>
</dbReference>
<dbReference type="AlphaFoldDB" id="A0A4V6P480"/>
<keyword evidence="1" id="KW-1133">Transmembrane helix</keyword>
<evidence type="ECO:0000313" key="3">
    <source>
        <dbReference type="EMBL" id="TCV97679.1"/>
    </source>
</evidence>
<feature type="transmembrane region" description="Helical" evidence="1">
    <location>
        <begin position="67"/>
        <end position="86"/>
    </location>
</feature>
<protein>
    <recommendedName>
        <fullName evidence="2">DUF6249 domain-containing protein</fullName>
    </recommendedName>
</protein>
<gene>
    <name evidence="3" type="ORF">EC912_101696</name>
</gene>
<proteinExistence type="predicted"/>
<name>A0A4V6P480_9GAMM</name>
<reference evidence="3 4" key="1">
    <citation type="submission" date="2019-03" db="EMBL/GenBank/DDBJ databases">
        <title>Above-ground endophytic microbial communities from plants in different locations in the United States.</title>
        <authorList>
            <person name="Frank C."/>
        </authorList>
    </citation>
    <scope>NUCLEOTIDE SEQUENCE [LARGE SCALE GENOMIC DNA]</scope>
    <source>
        <strain evidence="3 4">LP_13_YM</strain>
    </source>
</reference>
<organism evidence="3 4">
    <name type="scientific">Luteibacter rhizovicinus</name>
    <dbReference type="NCBI Taxonomy" id="242606"/>
    <lineage>
        <taxon>Bacteria</taxon>
        <taxon>Pseudomonadati</taxon>
        <taxon>Pseudomonadota</taxon>
        <taxon>Gammaproteobacteria</taxon>
        <taxon>Lysobacterales</taxon>
        <taxon>Rhodanobacteraceae</taxon>
        <taxon>Luteibacter</taxon>
    </lineage>
</organism>
<dbReference type="InterPro" id="IPR046216">
    <property type="entry name" value="DUF6249"/>
</dbReference>
<evidence type="ECO:0000259" key="2">
    <source>
        <dbReference type="Pfam" id="PF19762"/>
    </source>
</evidence>
<keyword evidence="4" id="KW-1185">Reference proteome</keyword>
<evidence type="ECO:0000256" key="1">
    <source>
        <dbReference type="SAM" id="Phobius"/>
    </source>
</evidence>
<keyword evidence="1" id="KW-0812">Transmembrane</keyword>
<evidence type="ECO:0000313" key="4">
    <source>
        <dbReference type="Proteomes" id="UP000295645"/>
    </source>
</evidence>
<comment type="caution">
    <text evidence="3">The sequence shown here is derived from an EMBL/GenBank/DDBJ whole genome shotgun (WGS) entry which is preliminary data.</text>
</comment>
<accession>A0A4V6P480</accession>
<feature type="transmembrane region" description="Helical" evidence="1">
    <location>
        <begin position="12"/>
        <end position="31"/>
    </location>
</feature>
<dbReference type="RefSeq" id="WP_132141721.1">
    <property type="nucleotide sequence ID" value="NZ_SMCS01000001.1"/>
</dbReference>
<dbReference type="EMBL" id="SMCS01000001">
    <property type="protein sequence ID" value="TCV97679.1"/>
    <property type="molecule type" value="Genomic_DNA"/>
</dbReference>